<keyword evidence="3" id="KW-1185">Reference proteome</keyword>
<accession>A0A3M0KR76</accession>
<dbReference type="Proteomes" id="UP000269221">
    <property type="component" value="Unassembled WGS sequence"/>
</dbReference>
<evidence type="ECO:0000313" key="2">
    <source>
        <dbReference type="EMBL" id="RMC15792.1"/>
    </source>
</evidence>
<reference evidence="2 3" key="1">
    <citation type="submission" date="2018-07" db="EMBL/GenBank/DDBJ databases">
        <title>A high quality draft genome assembly of the barn swallow (H. rustica rustica).</title>
        <authorList>
            <person name="Formenti G."/>
            <person name="Chiara M."/>
            <person name="Poveda L."/>
            <person name="Francoijs K.-J."/>
            <person name="Bonisoli-Alquati A."/>
            <person name="Canova L."/>
            <person name="Gianfranceschi L."/>
            <person name="Horner D.S."/>
            <person name="Saino N."/>
        </authorList>
    </citation>
    <scope>NUCLEOTIDE SEQUENCE [LARGE SCALE GENOMIC DNA]</scope>
    <source>
        <strain evidence="2">Chelidonia</strain>
        <tissue evidence="2">Blood</tissue>
    </source>
</reference>
<proteinExistence type="predicted"/>
<sequence length="86" mass="9593">MRGGGGTNRFTLVTKDRTPGNGMKLNQGRFGLDVRKKFFTQRVALGIGRFPQETGELPEEALSQLRDGIQHLHRVMENGRSAPVQE</sequence>
<name>A0A3M0KR76_HIRRU</name>
<evidence type="ECO:0000256" key="1">
    <source>
        <dbReference type="SAM" id="MobiDB-lite"/>
    </source>
</evidence>
<feature type="region of interest" description="Disordered" evidence="1">
    <location>
        <begin position="1"/>
        <end position="24"/>
    </location>
</feature>
<comment type="caution">
    <text evidence="2">The sequence shown here is derived from an EMBL/GenBank/DDBJ whole genome shotgun (WGS) entry which is preliminary data.</text>
</comment>
<gene>
    <name evidence="2" type="ORF">DUI87_07996</name>
</gene>
<dbReference type="AlphaFoldDB" id="A0A3M0KR76"/>
<dbReference type="OrthoDB" id="10203737at2759"/>
<dbReference type="EMBL" id="QRBI01000104">
    <property type="protein sequence ID" value="RMC15792.1"/>
    <property type="molecule type" value="Genomic_DNA"/>
</dbReference>
<protein>
    <submittedName>
        <fullName evidence="2">Uncharacterized protein</fullName>
    </submittedName>
</protein>
<evidence type="ECO:0000313" key="3">
    <source>
        <dbReference type="Proteomes" id="UP000269221"/>
    </source>
</evidence>
<organism evidence="2 3">
    <name type="scientific">Hirundo rustica rustica</name>
    <dbReference type="NCBI Taxonomy" id="333673"/>
    <lineage>
        <taxon>Eukaryota</taxon>
        <taxon>Metazoa</taxon>
        <taxon>Chordata</taxon>
        <taxon>Craniata</taxon>
        <taxon>Vertebrata</taxon>
        <taxon>Euteleostomi</taxon>
        <taxon>Archelosauria</taxon>
        <taxon>Archosauria</taxon>
        <taxon>Dinosauria</taxon>
        <taxon>Saurischia</taxon>
        <taxon>Theropoda</taxon>
        <taxon>Coelurosauria</taxon>
        <taxon>Aves</taxon>
        <taxon>Neognathae</taxon>
        <taxon>Neoaves</taxon>
        <taxon>Telluraves</taxon>
        <taxon>Australaves</taxon>
        <taxon>Passeriformes</taxon>
        <taxon>Sylvioidea</taxon>
        <taxon>Hirundinidae</taxon>
        <taxon>Hirundo</taxon>
    </lineage>
</organism>